<protein>
    <submittedName>
        <fullName evidence="3">Beta-lactamase family protein</fullName>
    </submittedName>
</protein>
<dbReference type="EMBL" id="CP061038">
    <property type="protein sequence ID" value="QNQ07831.1"/>
    <property type="molecule type" value="Genomic_DNA"/>
</dbReference>
<dbReference type="RefSeq" id="WP_187760178.1">
    <property type="nucleotide sequence ID" value="NZ_CP061038.1"/>
</dbReference>
<organism evidence="3 4">
    <name type="scientific">Sphingomonas alpina</name>
    <dbReference type="NCBI Taxonomy" id="653931"/>
    <lineage>
        <taxon>Bacteria</taxon>
        <taxon>Pseudomonadati</taxon>
        <taxon>Pseudomonadota</taxon>
        <taxon>Alphaproteobacteria</taxon>
        <taxon>Sphingomonadales</taxon>
        <taxon>Sphingomonadaceae</taxon>
        <taxon>Sphingomonas</taxon>
    </lineage>
</organism>
<name>A0A7H0LDS8_9SPHN</name>
<evidence type="ECO:0000313" key="3">
    <source>
        <dbReference type="EMBL" id="QNQ07831.1"/>
    </source>
</evidence>
<gene>
    <name evidence="3" type="ORF">H3Z74_13565</name>
</gene>
<evidence type="ECO:0000259" key="2">
    <source>
        <dbReference type="Pfam" id="PF00144"/>
    </source>
</evidence>
<feature type="chain" id="PRO_5028801045" evidence="1">
    <location>
        <begin position="22"/>
        <end position="385"/>
    </location>
</feature>
<dbReference type="InterPro" id="IPR012338">
    <property type="entry name" value="Beta-lactam/transpept-like"/>
</dbReference>
<dbReference type="InterPro" id="IPR001466">
    <property type="entry name" value="Beta-lactam-related"/>
</dbReference>
<dbReference type="Gene3D" id="3.40.710.10">
    <property type="entry name" value="DD-peptidase/beta-lactamase superfamily"/>
    <property type="match status" value="1"/>
</dbReference>
<feature type="domain" description="Beta-lactamase-related" evidence="2">
    <location>
        <begin position="26"/>
        <end position="362"/>
    </location>
</feature>
<dbReference type="AlphaFoldDB" id="A0A7H0LDS8"/>
<keyword evidence="1" id="KW-0732">Signal</keyword>
<sequence>MLRKLGMAMALTIASTSPAMADHAALDTLVKAGMAETGTRGIAIAYIDQGKIVSVDSWGVRNAGGDPLTPDTVMYGASLTKAVFGYFVMQLADEGRIDLDRSIADYLPRPLPDYAGPAIENKYARWSDLAGDERWRKLTPRILLNHASGFANFGFAEPDGKLRFHFDPGTRYSYSGDGLILLQFVLEQGFGMDIGVEMRKRIFDKVGATRTGMMWRPDFATNLADGWTIDGKVEPHDERSKPRAAGSLDTTIADMAKIVAAYIRGDGLKPASRADLVRPQLPITTRSQFPNLQPDLPVADRHPGLSAGIGVVTFQGAQGPGSFKGGHNDSTGNTWVCIEKARRCVVILSNDVRAEPLFPRLTRALLGDTGVPWAWEYGDQPWTRP</sequence>
<keyword evidence="4" id="KW-1185">Reference proteome</keyword>
<accession>A0A7H0LDS8</accession>
<reference evidence="3 4" key="1">
    <citation type="submission" date="2020-09" db="EMBL/GenBank/DDBJ databases">
        <title>Sphingomonas sp., a new species isolated from pork steak.</title>
        <authorList>
            <person name="Heidler von Heilborn D."/>
        </authorList>
    </citation>
    <scope>NUCLEOTIDE SEQUENCE [LARGE SCALE GENOMIC DNA]</scope>
    <source>
        <strain evidence="4">S8-3T</strain>
    </source>
</reference>
<evidence type="ECO:0000313" key="4">
    <source>
        <dbReference type="Proteomes" id="UP000516148"/>
    </source>
</evidence>
<dbReference type="PANTHER" id="PTHR43283">
    <property type="entry name" value="BETA-LACTAMASE-RELATED"/>
    <property type="match status" value="1"/>
</dbReference>
<dbReference type="KEGG" id="spap:H3Z74_13565"/>
<evidence type="ECO:0000256" key="1">
    <source>
        <dbReference type="SAM" id="SignalP"/>
    </source>
</evidence>
<dbReference type="PANTHER" id="PTHR43283:SF18">
    <property type="match status" value="1"/>
</dbReference>
<feature type="signal peptide" evidence="1">
    <location>
        <begin position="1"/>
        <end position="21"/>
    </location>
</feature>
<proteinExistence type="predicted"/>
<dbReference type="InterPro" id="IPR050789">
    <property type="entry name" value="Diverse_Enzym_Activities"/>
</dbReference>
<dbReference type="Pfam" id="PF00144">
    <property type="entry name" value="Beta-lactamase"/>
    <property type="match status" value="1"/>
</dbReference>
<dbReference type="Proteomes" id="UP000516148">
    <property type="component" value="Chromosome"/>
</dbReference>
<dbReference type="SUPFAM" id="SSF56601">
    <property type="entry name" value="beta-lactamase/transpeptidase-like"/>
    <property type="match status" value="1"/>
</dbReference>